<gene>
    <name evidence="2" type="ORF">M622_05210</name>
</gene>
<reference evidence="2 3" key="1">
    <citation type="submission" date="2013-06" db="EMBL/GenBank/DDBJ databases">
        <title>Draft genome sequence of Thauera terpenica.</title>
        <authorList>
            <person name="Liu B."/>
            <person name="Frostegard A.H."/>
            <person name="Shapleigh J.P."/>
        </authorList>
    </citation>
    <scope>NUCLEOTIDE SEQUENCE [LARGE SCALE GENOMIC DNA]</scope>
    <source>
        <strain evidence="2 3">58Eu</strain>
    </source>
</reference>
<sequence length="95" mass="10524">MIHAYVVGHITVKNSTMWDEYRSKVPETLTPWGGELVFRGKQVAALSGENPYADIVVVRFPNVAAVNAWFSSPGYQSLIPLREQAADVVLISYEA</sequence>
<evidence type="ECO:0000313" key="3">
    <source>
        <dbReference type="Proteomes" id="UP000015455"/>
    </source>
</evidence>
<dbReference type="PANTHER" id="PTHR41521:SF4">
    <property type="entry name" value="BLR0684 PROTEIN"/>
    <property type="match status" value="1"/>
</dbReference>
<dbReference type="Pfam" id="PF07045">
    <property type="entry name" value="DUF1330"/>
    <property type="match status" value="1"/>
</dbReference>
<dbReference type="PANTHER" id="PTHR41521">
    <property type="match status" value="1"/>
</dbReference>
<dbReference type="RefSeq" id="WP_021250199.1">
    <property type="nucleotide sequence ID" value="NZ_ATJV01000070.1"/>
</dbReference>
<proteinExistence type="predicted"/>
<dbReference type="Proteomes" id="UP000015455">
    <property type="component" value="Unassembled WGS sequence"/>
</dbReference>
<feature type="domain" description="DUF1330" evidence="1">
    <location>
        <begin position="4"/>
        <end position="91"/>
    </location>
</feature>
<dbReference type="eggNOG" id="COG5470">
    <property type="taxonomic scope" value="Bacteria"/>
</dbReference>
<accession>S9ZMX0</accession>
<protein>
    <recommendedName>
        <fullName evidence="1">DUF1330 domain-containing protein</fullName>
    </recommendedName>
</protein>
<evidence type="ECO:0000259" key="1">
    <source>
        <dbReference type="Pfam" id="PF07045"/>
    </source>
</evidence>
<dbReference type="SUPFAM" id="SSF54909">
    <property type="entry name" value="Dimeric alpha+beta barrel"/>
    <property type="match status" value="1"/>
</dbReference>
<organism evidence="2 3">
    <name type="scientific">Thauera terpenica 58Eu</name>
    <dbReference type="NCBI Taxonomy" id="1348657"/>
    <lineage>
        <taxon>Bacteria</taxon>
        <taxon>Pseudomonadati</taxon>
        <taxon>Pseudomonadota</taxon>
        <taxon>Betaproteobacteria</taxon>
        <taxon>Rhodocyclales</taxon>
        <taxon>Zoogloeaceae</taxon>
        <taxon>Thauera</taxon>
    </lineage>
</organism>
<dbReference type="EMBL" id="ATJV01000070">
    <property type="protein sequence ID" value="EPZ14857.1"/>
    <property type="molecule type" value="Genomic_DNA"/>
</dbReference>
<dbReference type="InterPro" id="IPR010753">
    <property type="entry name" value="DUF1330"/>
</dbReference>
<dbReference type="InterPro" id="IPR011008">
    <property type="entry name" value="Dimeric_a/b-barrel"/>
</dbReference>
<dbReference type="OrthoDB" id="516779at2"/>
<dbReference type="Gene3D" id="3.30.70.100">
    <property type="match status" value="1"/>
</dbReference>
<keyword evidence="3" id="KW-1185">Reference proteome</keyword>
<dbReference type="AlphaFoldDB" id="S9ZMX0"/>
<name>S9ZMX0_9RHOO</name>
<evidence type="ECO:0000313" key="2">
    <source>
        <dbReference type="EMBL" id="EPZ14857.1"/>
    </source>
</evidence>
<dbReference type="PATRIC" id="fig|1348657.5.peg.2797"/>
<dbReference type="STRING" id="1348657.M622_05210"/>
<comment type="caution">
    <text evidence="2">The sequence shown here is derived from an EMBL/GenBank/DDBJ whole genome shotgun (WGS) entry which is preliminary data.</text>
</comment>